<dbReference type="InterPro" id="IPR028021">
    <property type="entry name" value="Katanin_C-terminal"/>
</dbReference>
<dbReference type="SMART" id="SM00320">
    <property type="entry name" value="WD40"/>
    <property type="match status" value="5"/>
</dbReference>
<organism evidence="8 9">
    <name type="scientific">Nannochloropsis gaditana</name>
    <dbReference type="NCBI Taxonomy" id="72520"/>
    <lineage>
        <taxon>Eukaryota</taxon>
        <taxon>Sar</taxon>
        <taxon>Stramenopiles</taxon>
        <taxon>Ochrophyta</taxon>
        <taxon>Eustigmatophyceae</taxon>
        <taxon>Eustigmatales</taxon>
        <taxon>Monodopsidaceae</taxon>
        <taxon>Nannochloropsis</taxon>
    </lineage>
</organism>
<dbReference type="EMBL" id="AZIL01001411">
    <property type="protein sequence ID" value="EWM23965.1"/>
    <property type="molecule type" value="Genomic_DNA"/>
</dbReference>
<dbReference type="InterPro" id="IPR001680">
    <property type="entry name" value="WD40_rpt"/>
</dbReference>
<evidence type="ECO:0000313" key="9">
    <source>
        <dbReference type="Proteomes" id="UP000019335"/>
    </source>
</evidence>
<feature type="repeat" description="WD" evidence="6">
    <location>
        <begin position="103"/>
        <end position="144"/>
    </location>
</feature>
<evidence type="ECO:0000259" key="7">
    <source>
        <dbReference type="Pfam" id="PF13925"/>
    </source>
</evidence>
<dbReference type="CDD" id="cd00200">
    <property type="entry name" value="WD40"/>
    <property type="match status" value="1"/>
</dbReference>
<dbReference type="PANTHER" id="PTHR19845">
    <property type="entry name" value="KATANIN P80 SUBUNIT"/>
    <property type="match status" value="1"/>
</dbReference>
<feature type="domain" description="Katanin p80 subunit C-terminal" evidence="7">
    <location>
        <begin position="471"/>
        <end position="620"/>
    </location>
</feature>
<dbReference type="GO" id="GO:0008017">
    <property type="term" value="F:microtubule binding"/>
    <property type="evidence" value="ECO:0007669"/>
    <property type="project" value="InterPro"/>
</dbReference>
<keyword evidence="5" id="KW-0206">Cytoskeleton</keyword>
<keyword evidence="4" id="KW-0677">Repeat</keyword>
<dbReference type="PROSITE" id="PS00678">
    <property type="entry name" value="WD_REPEATS_1"/>
    <property type="match status" value="1"/>
</dbReference>
<dbReference type="Gene3D" id="2.130.10.10">
    <property type="entry name" value="YVTN repeat-like/Quinoprotein amine dehydrogenase"/>
    <property type="match status" value="2"/>
</dbReference>
<dbReference type="Proteomes" id="UP000019335">
    <property type="component" value="Chromosome 15"/>
</dbReference>
<name>W7TAD1_9STRA</name>
<dbReference type="PANTHER" id="PTHR19845:SF0">
    <property type="entry name" value="KATANIN P80 WD40 REPEAT-CONTAINING SUBUNIT B1"/>
    <property type="match status" value="1"/>
</dbReference>
<dbReference type="GO" id="GO:0008352">
    <property type="term" value="C:katanin complex"/>
    <property type="evidence" value="ECO:0007669"/>
    <property type="project" value="TreeGrafter"/>
</dbReference>
<dbReference type="InterPro" id="IPR015943">
    <property type="entry name" value="WD40/YVTN_repeat-like_dom_sf"/>
</dbReference>
<proteinExistence type="predicted"/>
<keyword evidence="9" id="KW-1185">Reference proteome</keyword>
<evidence type="ECO:0000313" key="8">
    <source>
        <dbReference type="EMBL" id="EWM23965.1"/>
    </source>
</evidence>
<comment type="caution">
    <text evidence="8">The sequence shown here is derived from an EMBL/GenBank/DDBJ whole genome shotgun (WGS) entry which is preliminary data.</text>
</comment>
<accession>W7TAD1</accession>
<sequence>MTLSMPCLAPPKKVIEFVAHAGQVNAVTLDRQMHSLVATGGDDNIINVWRIDNAANLASLKGDSSPVNCLASDPISLRFVAGGYESGAIKIFDVASGKVSRSLPGHAEGVTCINYDTGAGMLISGSLDTSFKVWDMRTKKCAMHHKGHQSEVTDAQISPDGRWCCSSGNDGIMNLWDMRNRETIYSFELETTQGQASPILHFSFHPTQSTLATYTKDYCIRLFNTDSFELLASPPRRPLDEKCLVGAMVFDGRGRLLTSTSSRMQILSDSTLETQGTIDAPWTNLQCLSWKDGEILGAAFDNNIVSLYSITLGTPAESMTPVSITHQKSNNATANGALSPASASLRLKNSTSPVTSLASLRSSHLSAVALPSVTAEQCARKRLSPSPALPKQSVSQVNNKDHVATQRAANLTNHGKENKKVSAHMDRDGRATINCAHGTKIACNEMIPIDFIARQDRADGEIIFGTMLHRKVLMTALSVRLENLQRLNELWRAGKVPETFGLLFRLHQATPEDQGRLTVLSDFLQTVDLLGCASEHGPLSLETAAPLLPVLNSLLSLDFEGPVLAGIKTLMALLDLLGTHVQQVLRTPLSGLDLTREERVERCRKFNEAISYSFKRLEEIRTSNTFKAASPAYLAVERAGRRLESYLAQAVADWEVWGGRSDQKSNNVQFSGKSLTRTRKR</sequence>
<evidence type="ECO:0000256" key="1">
    <source>
        <dbReference type="ARBA" id="ARBA00004245"/>
    </source>
</evidence>
<dbReference type="Pfam" id="PF13925">
    <property type="entry name" value="Katanin_con80"/>
    <property type="match status" value="1"/>
</dbReference>
<dbReference type="PROSITE" id="PS50082">
    <property type="entry name" value="WD_REPEATS_2"/>
    <property type="match status" value="3"/>
</dbReference>
<comment type="subcellular location">
    <subcellularLocation>
        <location evidence="1">Cytoplasm</location>
        <location evidence="1">Cytoskeleton</location>
    </subcellularLocation>
</comment>
<reference evidence="8 9" key="1">
    <citation type="journal article" date="2014" name="Mol. Plant">
        <title>Chromosome Scale Genome Assembly and Transcriptome Profiling of Nannochloropsis gaditana in Nitrogen Depletion.</title>
        <authorList>
            <person name="Corteggiani Carpinelli E."/>
            <person name="Telatin A."/>
            <person name="Vitulo N."/>
            <person name="Forcato C."/>
            <person name="D'Angelo M."/>
            <person name="Schiavon R."/>
            <person name="Vezzi A."/>
            <person name="Giacometti G.M."/>
            <person name="Morosinotto T."/>
            <person name="Valle G."/>
        </authorList>
    </citation>
    <scope>NUCLEOTIDE SEQUENCE [LARGE SCALE GENOMIC DNA]</scope>
    <source>
        <strain evidence="8 9">B-31</strain>
    </source>
</reference>
<keyword evidence="3 6" id="KW-0853">WD repeat</keyword>
<feature type="repeat" description="WD" evidence="6">
    <location>
        <begin position="17"/>
        <end position="59"/>
    </location>
</feature>
<evidence type="ECO:0000256" key="2">
    <source>
        <dbReference type="ARBA" id="ARBA00022490"/>
    </source>
</evidence>
<feature type="repeat" description="WD" evidence="6">
    <location>
        <begin position="145"/>
        <end position="186"/>
    </location>
</feature>
<evidence type="ECO:0000256" key="5">
    <source>
        <dbReference type="ARBA" id="ARBA00023212"/>
    </source>
</evidence>
<dbReference type="InterPro" id="IPR019775">
    <property type="entry name" value="WD40_repeat_CS"/>
</dbReference>
<dbReference type="PROSITE" id="PS50294">
    <property type="entry name" value="WD_REPEATS_REGION"/>
    <property type="match status" value="3"/>
</dbReference>
<dbReference type="AlphaFoldDB" id="W7TAD1"/>
<evidence type="ECO:0000256" key="4">
    <source>
        <dbReference type="ARBA" id="ARBA00022737"/>
    </source>
</evidence>
<keyword evidence="2" id="KW-0963">Cytoplasm</keyword>
<dbReference type="OrthoDB" id="10251605at2759"/>
<dbReference type="GO" id="GO:0007019">
    <property type="term" value="P:microtubule depolymerization"/>
    <property type="evidence" value="ECO:0007669"/>
    <property type="project" value="TreeGrafter"/>
</dbReference>
<dbReference type="InterPro" id="IPR036322">
    <property type="entry name" value="WD40_repeat_dom_sf"/>
</dbReference>
<dbReference type="SUPFAM" id="SSF50978">
    <property type="entry name" value="WD40 repeat-like"/>
    <property type="match status" value="1"/>
</dbReference>
<evidence type="ECO:0000256" key="6">
    <source>
        <dbReference type="PROSITE-ProRule" id="PRU00221"/>
    </source>
</evidence>
<dbReference type="Pfam" id="PF00400">
    <property type="entry name" value="WD40"/>
    <property type="match status" value="3"/>
</dbReference>
<evidence type="ECO:0000256" key="3">
    <source>
        <dbReference type="ARBA" id="ARBA00022574"/>
    </source>
</evidence>
<gene>
    <name evidence="8" type="ORF">Naga_100027g51</name>
</gene>
<protein>
    <submittedName>
        <fullName evidence="8">Katanin p80 wd40 repeat-containing subunit b1-like protein</fullName>
    </submittedName>
</protein>